<dbReference type="GO" id="GO:0006310">
    <property type="term" value="P:DNA recombination"/>
    <property type="evidence" value="ECO:0007669"/>
    <property type="project" value="UniProtKB-KW"/>
</dbReference>
<keyword evidence="1" id="KW-0238">DNA-binding</keyword>
<organism evidence="5 6">
    <name type="scientific">Nitrobacter hamburgensis (strain DSM 10229 / NCIMB 13809 / X14)</name>
    <dbReference type="NCBI Taxonomy" id="323097"/>
    <lineage>
        <taxon>Bacteria</taxon>
        <taxon>Pseudomonadati</taxon>
        <taxon>Pseudomonadota</taxon>
        <taxon>Alphaproteobacteria</taxon>
        <taxon>Hyphomicrobiales</taxon>
        <taxon>Nitrobacteraceae</taxon>
        <taxon>Nitrobacter</taxon>
    </lineage>
</organism>
<feature type="region of interest" description="Disordered" evidence="3">
    <location>
        <begin position="544"/>
        <end position="563"/>
    </location>
</feature>
<evidence type="ECO:0000256" key="2">
    <source>
        <dbReference type="ARBA" id="ARBA00023172"/>
    </source>
</evidence>
<proteinExistence type="predicted"/>
<keyword evidence="6" id="KW-1185">Reference proteome</keyword>
<protein>
    <submittedName>
        <fullName evidence="5">Phage integrase</fullName>
    </submittedName>
</protein>
<dbReference type="EMBL" id="CP000319">
    <property type="protein sequence ID" value="ABE61182.1"/>
    <property type="molecule type" value="Genomic_DNA"/>
</dbReference>
<keyword evidence="2" id="KW-0233">DNA recombination</keyword>
<dbReference type="InterPro" id="IPR002104">
    <property type="entry name" value="Integrase_catalytic"/>
</dbReference>
<dbReference type="AlphaFoldDB" id="Q1QRG5"/>
<feature type="domain" description="Tyr recombinase" evidence="4">
    <location>
        <begin position="354"/>
        <end position="536"/>
    </location>
</feature>
<evidence type="ECO:0000313" key="5">
    <source>
        <dbReference type="EMBL" id="ABE61182.1"/>
    </source>
</evidence>
<name>Q1QRG5_NITHX</name>
<feature type="compositionally biased region" description="Basic residues" evidence="3">
    <location>
        <begin position="544"/>
        <end position="555"/>
    </location>
</feature>
<sequence length="563" mass="62536">MVSLKRSMTTRARSALPQFRVRVPATVVDSLRVLLYLSERAGPPFAKVVKIGETVEFSLGTTDSVVPAARQDDALDHLRRLFDLTATIPVQLSHRDMVALSGETYRLYIKANEENPGEPMAWRMHKALHRAVVEGRIANPPPATLSADDATAATDLFGSGDLTAAVNALPAGQHDGLEDRFGLLADWVLIRSRLNLTTDDRRRFLQLVGTASLDASWQLRRNSEGDYSPDPKAARFPAMETVTAGQPRQTITGLFDLWWTEAKALGRSQSTHDGYKNGIDRLVEFLEHDDAKRITADDALRFKDHCLKTVTPKTFRDADLPGLKSVFGWGLTNRKIAANTFATVTIKREKKIVVRSPGFTDEEAAAIFRHCLAYQHKPKENAKTAAAKRWGPLIAAYTSCRIAEALQLRKADVFEESGYSVMRFTPEAGSIKTGIYRLVPIHSHLIDLGFLIFVDESSDGPLFATGSYKRVFDFVRGVVTDPNVQPNHGWRHRLKTVARNLGLDPRVVDAIQGHAARTASDGYGDVSVVAMALVMDKILRYRSSTRKMPGPRKQPRRESVSER</sequence>
<dbReference type="eggNOG" id="COG0582">
    <property type="taxonomic scope" value="Bacteria"/>
</dbReference>
<dbReference type="InterPro" id="IPR013762">
    <property type="entry name" value="Integrase-like_cat_sf"/>
</dbReference>
<evidence type="ECO:0000259" key="4">
    <source>
        <dbReference type="PROSITE" id="PS51898"/>
    </source>
</evidence>
<dbReference type="InterPro" id="IPR011010">
    <property type="entry name" value="DNA_brk_join_enz"/>
</dbReference>
<evidence type="ECO:0000256" key="1">
    <source>
        <dbReference type="ARBA" id="ARBA00023125"/>
    </source>
</evidence>
<dbReference type="InterPro" id="IPR010998">
    <property type="entry name" value="Integrase_recombinase_N"/>
</dbReference>
<evidence type="ECO:0000313" key="6">
    <source>
        <dbReference type="Proteomes" id="UP000001953"/>
    </source>
</evidence>
<dbReference type="PROSITE" id="PS51898">
    <property type="entry name" value="TYR_RECOMBINASE"/>
    <property type="match status" value="1"/>
</dbReference>
<dbReference type="GO" id="GO:0003677">
    <property type="term" value="F:DNA binding"/>
    <property type="evidence" value="ECO:0007669"/>
    <property type="project" value="UniProtKB-KW"/>
</dbReference>
<reference evidence="5 6" key="1">
    <citation type="submission" date="2006-03" db="EMBL/GenBank/DDBJ databases">
        <title>Complete sequence of chromosome of Nitrobacter hamburgensis X14.</title>
        <authorList>
            <consortium name="US DOE Joint Genome Institute"/>
            <person name="Copeland A."/>
            <person name="Lucas S."/>
            <person name="Lapidus A."/>
            <person name="Barry K."/>
            <person name="Detter J.C."/>
            <person name="Glavina del Rio T."/>
            <person name="Hammon N."/>
            <person name="Israni S."/>
            <person name="Dalin E."/>
            <person name="Tice H."/>
            <person name="Pitluck S."/>
            <person name="Chain P."/>
            <person name="Malfatti S."/>
            <person name="Shin M."/>
            <person name="Vergez L."/>
            <person name="Schmutz J."/>
            <person name="Larimer F."/>
            <person name="Land M."/>
            <person name="Hauser L."/>
            <person name="Kyrpides N."/>
            <person name="Ivanova N."/>
            <person name="Ward B."/>
            <person name="Arp D."/>
            <person name="Klotz M."/>
            <person name="Stein L."/>
            <person name="O'Mullan G."/>
            <person name="Starkenburg S."/>
            <person name="Sayavedra L."/>
            <person name="Poret-Peterson A.T."/>
            <person name="Gentry M.E."/>
            <person name="Bruce D."/>
            <person name="Richardson P."/>
        </authorList>
    </citation>
    <scope>NUCLEOTIDE SEQUENCE [LARGE SCALE GENOMIC DNA]</scope>
    <source>
        <strain evidence="6">DSM 10229 / NCIMB 13809 / X14</strain>
    </source>
</reference>
<dbReference type="Proteomes" id="UP000001953">
    <property type="component" value="Chromosome"/>
</dbReference>
<evidence type="ECO:0000256" key="3">
    <source>
        <dbReference type="SAM" id="MobiDB-lite"/>
    </source>
</evidence>
<dbReference type="Gene3D" id="1.10.443.10">
    <property type="entry name" value="Intergrase catalytic core"/>
    <property type="match status" value="1"/>
</dbReference>
<gene>
    <name evidence="5" type="ordered locus">Nham_0284</name>
</gene>
<dbReference type="HOGENOM" id="CLU_022238_2_0_5"/>
<accession>Q1QRG5</accession>
<dbReference type="KEGG" id="nha:Nham_0284"/>
<dbReference type="SUPFAM" id="SSF56349">
    <property type="entry name" value="DNA breaking-rejoining enzymes"/>
    <property type="match status" value="1"/>
</dbReference>
<dbReference type="GO" id="GO:0015074">
    <property type="term" value="P:DNA integration"/>
    <property type="evidence" value="ECO:0007669"/>
    <property type="project" value="InterPro"/>
</dbReference>
<dbReference type="Gene3D" id="1.10.150.130">
    <property type="match status" value="1"/>
</dbReference>